<dbReference type="PANTHER" id="PTHR47331:SF5">
    <property type="entry name" value="RIBONUCLEASE H"/>
    <property type="match status" value="1"/>
</dbReference>
<proteinExistence type="predicted"/>
<accession>A0A0A9YTN3</accession>
<gene>
    <name evidence="1" type="primary">ZCCHC3_0</name>
    <name evidence="1" type="ORF">CM83_1900</name>
</gene>
<dbReference type="AlphaFoldDB" id="A0A0A9YTN3"/>
<feature type="non-terminal residue" evidence="1">
    <location>
        <position position="1"/>
    </location>
</feature>
<reference evidence="1" key="1">
    <citation type="journal article" date="2014" name="PLoS ONE">
        <title>Transcriptome-Based Identification of ABC Transporters in the Western Tarnished Plant Bug Lygus hesperus.</title>
        <authorList>
            <person name="Hull J.J."/>
            <person name="Chaney K."/>
            <person name="Geib S.M."/>
            <person name="Fabrick J.A."/>
            <person name="Brent C.S."/>
            <person name="Walsh D."/>
            <person name="Lavine L.C."/>
        </authorList>
    </citation>
    <scope>NUCLEOTIDE SEQUENCE</scope>
</reference>
<dbReference type="EMBL" id="GBHO01010669">
    <property type="protein sequence ID" value="JAG32935.1"/>
    <property type="molecule type" value="Transcribed_RNA"/>
</dbReference>
<sequence>SSEHNMNKVTKCQFCANQNHDLESCVEFEKEDLEKRREWAAANRVCFKCLGRNHQAFLCRSKTACKICRGRHHHLFHLPDALSRPVASHMHSELGCTSVLFKMVPIVLRGPAGEKRCFAFLDDGASVTMLEEETAKELGLNGVEQPLSLQWSTMLPERNPGLS</sequence>
<protein>
    <submittedName>
        <fullName evidence="1">Zinc finger CCHC domain-containing protein 3</fullName>
    </submittedName>
</protein>
<reference evidence="1" key="2">
    <citation type="submission" date="2014-07" db="EMBL/GenBank/DDBJ databases">
        <authorList>
            <person name="Hull J."/>
        </authorList>
    </citation>
    <scope>NUCLEOTIDE SEQUENCE</scope>
</reference>
<evidence type="ECO:0000313" key="1">
    <source>
        <dbReference type="EMBL" id="JAG32935.1"/>
    </source>
</evidence>
<name>A0A0A9YTN3_LYGHE</name>
<organism evidence="1">
    <name type="scientific">Lygus hesperus</name>
    <name type="common">Western plant bug</name>
    <dbReference type="NCBI Taxonomy" id="30085"/>
    <lineage>
        <taxon>Eukaryota</taxon>
        <taxon>Metazoa</taxon>
        <taxon>Ecdysozoa</taxon>
        <taxon>Arthropoda</taxon>
        <taxon>Hexapoda</taxon>
        <taxon>Insecta</taxon>
        <taxon>Pterygota</taxon>
        <taxon>Neoptera</taxon>
        <taxon>Paraneoptera</taxon>
        <taxon>Hemiptera</taxon>
        <taxon>Heteroptera</taxon>
        <taxon>Panheteroptera</taxon>
        <taxon>Cimicomorpha</taxon>
        <taxon>Miridae</taxon>
        <taxon>Mirini</taxon>
        <taxon>Lygus</taxon>
    </lineage>
</organism>
<dbReference type="PANTHER" id="PTHR47331">
    <property type="entry name" value="PHD-TYPE DOMAIN-CONTAINING PROTEIN"/>
    <property type="match status" value="1"/>
</dbReference>